<dbReference type="InterPro" id="IPR016024">
    <property type="entry name" value="ARM-type_fold"/>
</dbReference>
<gene>
    <name evidence="6" type="ORF">NQ317_019789</name>
</gene>
<evidence type="ECO:0000256" key="1">
    <source>
        <dbReference type="RuleBase" id="RU367090"/>
    </source>
</evidence>
<dbReference type="PANTHER" id="PTHR12389:SF0">
    <property type="entry name" value="E3 UBIQUITIN-PROTEIN LIGASE LISTERIN"/>
    <property type="match status" value="1"/>
</dbReference>
<comment type="function">
    <text evidence="1">E3 ubiquitin-protein ligase. Component of the ribosome quality control complex (RQC), a ribosome-associated complex that mediates ubiquitination and extraction of incompletely synthesized nascent chains for proteasomal degradation.</text>
</comment>
<dbReference type="Pfam" id="PF23009">
    <property type="entry name" value="UBC_like"/>
    <property type="match status" value="1"/>
</dbReference>
<dbReference type="Gene3D" id="3.30.40.10">
    <property type="entry name" value="Zinc/RING finger domain, C3HC4 (zinc finger)"/>
    <property type="match status" value="1"/>
</dbReference>
<evidence type="ECO:0000259" key="4">
    <source>
        <dbReference type="Pfam" id="PF22999"/>
    </source>
</evidence>
<evidence type="ECO:0000259" key="5">
    <source>
        <dbReference type="Pfam" id="PF23009"/>
    </source>
</evidence>
<dbReference type="Pfam" id="PF22958">
    <property type="entry name" value="Ltn1_1st"/>
    <property type="match status" value="1"/>
</dbReference>
<dbReference type="InterPro" id="IPR054476">
    <property type="entry name" value="Ltn1_N"/>
</dbReference>
<evidence type="ECO:0000313" key="6">
    <source>
        <dbReference type="EMBL" id="KAJ8985103.1"/>
    </source>
</evidence>
<dbReference type="InterPro" id="IPR039795">
    <property type="entry name" value="LTN1/Rkr1"/>
</dbReference>
<comment type="similarity">
    <text evidence="1">Belongs to the LTN1 family.</text>
</comment>
<dbReference type="Pfam" id="PF22999">
    <property type="entry name" value="LTN1_E3_ligase_6th"/>
    <property type="match status" value="1"/>
</dbReference>
<keyword evidence="1" id="KW-0862">Zinc</keyword>
<comment type="subunit">
    <text evidence="1">Component of the ribosome quality control complex (RQC).</text>
</comment>
<keyword evidence="7" id="KW-1185">Reference proteome</keyword>
<keyword evidence="1" id="KW-0808">Transferase</keyword>
<keyword evidence="1" id="KW-0833">Ubl conjugation pathway</keyword>
<dbReference type="EMBL" id="JAPWTJ010000020">
    <property type="protein sequence ID" value="KAJ8985103.1"/>
    <property type="molecule type" value="Genomic_DNA"/>
</dbReference>
<evidence type="ECO:0000313" key="7">
    <source>
        <dbReference type="Proteomes" id="UP001162164"/>
    </source>
</evidence>
<feature type="region of interest" description="Disordered" evidence="2">
    <location>
        <begin position="1"/>
        <end position="24"/>
    </location>
</feature>
<dbReference type="PANTHER" id="PTHR12389">
    <property type="entry name" value="ZINC FINGER PROTEIN 294"/>
    <property type="match status" value="1"/>
</dbReference>
<sequence length="1653" mass="190116">MGGKHKVANRTKNNARPSSSGRSAELLGSSIPQFIGFSGVKDSNLGLAGFSLGTTEELDASLDPNIQLGLQELAELLKNSEQESVKAVLPVWPRFYNNLATDVDNRVREASHNVHHQIVLKAKRNIAPFLKQLMAPWFTSIYDTYPPAASTAFQAFKDAFPKNKFQEAIVHCQEEILSYINDKLLVQTAQTLSNTKQVSAEDAEAKYERSFDILPPRLLFVLGKNNIQNVASLNNDIVSNSKFWKLAKHKVPPVRAAWFKVLTIICQKAVFLLDGKSPQVVSAVIGNLEENEPTVLPYVWEALLLMTSNIKEWWTFVNGDKLFFPKLWKILKQGGQGNATVIYPSLLPLISHFPPTINENSHQFYNTFFENLRLGLKQKTVTSSRSESVAVATAFIECLQYVTLIKQTEIPLCKTLIKNHLLATIEWCLIEDQASYKSIFNQITSLVVFWNRNSQSETFNICMEFFFENVSDLFHEILFNVKDNINYDIVSTCLKQMEFLQSLKHISKPKRQFKVTFSNEQPEIVDNAPDTTNSVIESDKRYLKRLNLLVFNTCADYVKYIEEKKSKELFEHLCSLIVEFDTKNFFLDLHHKMKQKDEDAQFMDIYNNLLYKWLTMSELCCKQVVDLIFLLFMYVNGDDKAFILRTLLEVCNDDCLGWCISEALSHPHSKEASVRAWLQNDKVSAFLVSICEKEINDECPPELDVLFKLALTENEDGEIIDKLTTVLDNFADYSLTIDSCSSRAAYICALIYTENLLLTYSDKLLLSLFKLACKSHINTEVISTETVYEVNTAWQDAITLLSTSLSKAEIQVLTAKFANVIEDEYLNNEIEENHLDHLTNVIVTYLRAIYRSLPLSLGDFLIIFLNRTFIPDWKSSISNLCKVSEYVSGNLSSPFGKIETPTVVEEVDILKYFAWTFVKHGVVASNLKDQFEEEDDGEEFEDSNKKPVIILNVVDDSDEYTLSTLYDICIAQSYLKNFKNTKRYEEILHYYVLTEMNFKETINNSDSVFLSKLRQKKCINDGWFWCKAAYCLYSDMVTQPLKDIFNEFVKDVTEKDNVGVIHLTQVFSEHIDYDDVQNQFSAVGNAIVLRSLIHCNEIDVQIAEVFKEIEKIRRQNIPQFLYDPQYCTNLAWERSQEIVEIIRLCSSLMRNKFTSLSRRHWDFGVLSLVSWASNCLKGWASYEKYEFQALLSAIVSLFTNTDNQIQKIKEDNVKSDYIDEWEQILVESIHADLAQLWLNLAEKLETNPNIIHFPLIREVGTVVDNIRQSFIFKFNDSSMAKWTKFLKRSCSLLISPQPALQLWGYKMLHELVPGLIKIDAEAVNTNTPHRKGLIFEQFKEKLVETQDIVNTMLMGFKLGEDSCRVEPSTDSFTYTFAYLLMWDVLLTLCEQSAAELRYQYADWLRNEDLLTNFLNNLFRLMPSKVLHFNESGRQSKRFKKYFMSKPDMDIKDSYNSDKIEYIVCWLYALVLSQLPALVRQWWTNLDTKVAQVVDKITSAYISPYLTLQELNDVMKHHSKFKNMSIKVHPSVGEVVAIYTVDEAQMELVITLPVNYPLGSLEVQCDRQIGGTTHKQWLLQLKKCVLHQNGRLSDGLALWNNNLDKKFDGVEECYICFAVLHPGTYQLPKLSCQTCKKKFHSACLVRFQNGAGFH</sequence>
<dbReference type="EC" id="2.3.2.27" evidence="1"/>
<organism evidence="6 7">
    <name type="scientific">Molorchus minor</name>
    <dbReference type="NCBI Taxonomy" id="1323400"/>
    <lineage>
        <taxon>Eukaryota</taxon>
        <taxon>Metazoa</taxon>
        <taxon>Ecdysozoa</taxon>
        <taxon>Arthropoda</taxon>
        <taxon>Hexapoda</taxon>
        <taxon>Insecta</taxon>
        <taxon>Pterygota</taxon>
        <taxon>Neoptera</taxon>
        <taxon>Endopterygota</taxon>
        <taxon>Coleoptera</taxon>
        <taxon>Polyphaga</taxon>
        <taxon>Cucujiformia</taxon>
        <taxon>Chrysomeloidea</taxon>
        <taxon>Cerambycidae</taxon>
        <taxon>Lamiinae</taxon>
        <taxon>Monochamini</taxon>
        <taxon>Molorchus</taxon>
    </lineage>
</organism>
<evidence type="ECO:0000259" key="3">
    <source>
        <dbReference type="Pfam" id="PF22958"/>
    </source>
</evidence>
<feature type="domain" description="E3 ubiquitin-protein ligase listerin N-terminal" evidence="3">
    <location>
        <begin position="70"/>
        <end position="352"/>
    </location>
</feature>
<protein>
    <recommendedName>
        <fullName evidence="1">E3 ubiquitin-protein ligase listerin</fullName>
        <ecNumber evidence="1">2.3.2.27</ecNumber>
    </recommendedName>
    <alternativeName>
        <fullName evidence="1">RING-type E3 ubiquitin transferase listerin</fullName>
    </alternativeName>
</protein>
<comment type="catalytic activity">
    <reaction evidence="1">
        <text>S-ubiquitinyl-[E2 ubiquitin-conjugating enzyme]-L-cysteine + [acceptor protein]-L-lysine = [E2 ubiquitin-conjugating enzyme]-L-cysteine + N(6)-ubiquitinyl-[acceptor protein]-L-lysine.</text>
        <dbReference type="EC" id="2.3.2.27"/>
    </reaction>
</comment>
<reference evidence="6" key="1">
    <citation type="journal article" date="2023" name="Insect Mol. Biol.">
        <title>Genome sequencing provides insights into the evolution of gene families encoding plant cell wall-degrading enzymes in longhorned beetles.</title>
        <authorList>
            <person name="Shin N.R."/>
            <person name="Okamura Y."/>
            <person name="Kirsch R."/>
            <person name="Pauchet Y."/>
        </authorList>
    </citation>
    <scope>NUCLEOTIDE SEQUENCE</scope>
    <source>
        <strain evidence="6">MMC_N1</strain>
    </source>
</reference>
<evidence type="ECO:0000256" key="2">
    <source>
        <dbReference type="SAM" id="MobiDB-lite"/>
    </source>
</evidence>
<proteinExistence type="inferred from homology"/>
<dbReference type="InterPro" id="IPR013083">
    <property type="entry name" value="Znf_RING/FYVE/PHD"/>
</dbReference>
<dbReference type="Proteomes" id="UP001162164">
    <property type="component" value="Unassembled WGS sequence"/>
</dbReference>
<accession>A0ABQ9K672</accession>
<keyword evidence="1" id="KW-0863">Zinc-finger</keyword>
<dbReference type="SUPFAM" id="SSF48371">
    <property type="entry name" value="ARM repeat"/>
    <property type="match status" value="1"/>
</dbReference>
<comment type="pathway">
    <text evidence="1">Protein modification; protein ubiquitination.</text>
</comment>
<feature type="compositionally biased region" description="Polar residues" evidence="2">
    <location>
        <begin position="10"/>
        <end position="22"/>
    </location>
</feature>
<comment type="caution">
    <text evidence="6">The sequence shown here is derived from an EMBL/GenBank/DDBJ whole genome shotgun (WGS) entry which is preliminary data.</text>
</comment>
<dbReference type="InterPro" id="IPR054477">
    <property type="entry name" value="LTN1_E3_ligase_6th"/>
</dbReference>
<dbReference type="InterPro" id="IPR054478">
    <property type="entry name" value="LTN1_UBC"/>
</dbReference>
<name>A0ABQ9K672_9CUCU</name>
<feature type="domain" description="E3 ubiquitin-protein ligase listerin HEAT repeat region" evidence="4">
    <location>
        <begin position="1287"/>
        <end position="1513"/>
    </location>
</feature>
<keyword evidence="1" id="KW-0479">Metal-binding</keyword>
<feature type="domain" description="E3 ubiquitin-protein ligase listerin ubiquitin conjugating" evidence="5">
    <location>
        <begin position="1523"/>
        <end position="1605"/>
    </location>
</feature>